<organism evidence="2 3">
    <name type="scientific">Polycladomyces zharkentensis</name>
    <dbReference type="NCBI Taxonomy" id="2807616"/>
    <lineage>
        <taxon>Bacteria</taxon>
        <taxon>Bacillati</taxon>
        <taxon>Bacillota</taxon>
        <taxon>Bacilli</taxon>
        <taxon>Bacillales</taxon>
        <taxon>Thermoactinomycetaceae</taxon>
        <taxon>Polycladomyces</taxon>
    </lineage>
</organism>
<gene>
    <name evidence="2" type="ORF">JQC72_09630</name>
</gene>
<evidence type="ECO:0000256" key="1">
    <source>
        <dbReference type="SAM" id="Phobius"/>
    </source>
</evidence>
<dbReference type="Proteomes" id="UP001177120">
    <property type="component" value="Unassembled WGS sequence"/>
</dbReference>
<keyword evidence="3" id="KW-1185">Reference proteome</keyword>
<reference evidence="2" key="1">
    <citation type="journal article" date="2024" name="Int. J. Syst. Evol. Microbiol.">
        <title>Polycladomyces zharkentensis sp. nov., a novel thermophilic cellulose- and starch-degrading member of the Bacillota from a geothermal aquifer in Kazakhstan.</title>
        <authorList>
            <person name="Mashzhan A."/>
            <person name="Kistaubayeva A."/>
            <person name="Javier-Lopez R."/>
            <person name="Bissenova U."/>
            <person name="Bissenbay A."/>
            <person name="Birkeland N.K."/>
        </authorList>
    </citation>
    <scope>NUCLEOTIDE SEQUENCE</scope>
    <source>
        <strain evidence="2">ZKZ2T</strain>
    </source>
</reference>
<keyword evidence="1" id="KW-1133">Transmembrane helix</keyword>
<dbReference type="EMBL" id="JAFHAP010000008">
    <property type="protein sequence ID" value="MBN2909784.1"/>
    <property type="molecule type" value="Genomic_DNA"/>
</dbReference>
<feature type="transmembrane region" description="Helical" evidence="1">
    <location>
        <begin position="64"/>
        <end position="80"/>
    </location>
</feature>
<evidence type="ECO:0000313" key="3">
    <source>
        <dbReference type="Proteomes" id="UP001177120"/>
    </source>
</evidence>
<keyword evidence="1" id="KW-0812">Transmembrane</keyword>
<dbReference type="RefSeq" id="WP_205495094.1">
    <property type="nucleotide sequence ID" value="NZ_JAFHAP010000008.1"/>
</dbReference>
<feature type="transmembrane region" description="Helical" evidence="1">
    <location>
        <begin position="116"/>
        <end position="136"/>
    </location>
</feature>
<feature type="transmembrane region" description="Helical" evidence="1">
    <location>
        <begin position="36"/>
        <end position="58"/>
    </location>
</feature>
<feature type="transmembrane region" description="Helical" evidence="1">
    <location>
        <begin position="6"/>
        <end position="24"/>
    </location>
</feature>
<sequence>MTLVLVSSVLSVLGFTTYLFISVSRRRNTLSSTIGMKVYMGSAMMVSLLIGTVLGVLFQQMTAPTIYTVLIGMAMGYVIGKPFHLVASLDSMLHGIMGGMMGVMLGVMVVPENPVLMVGFMNVVFIVIMLFLLRLIQQETLRSDSSDPHTTSSKQTTD</sequence>
<accession>A0ABS2WJS4</accession>
<feature type="transmembrane region" description="Helical" evidence="1">
    <location>
        <begin position="92"/>
        <end position="110"/>
    </location>
</feature>
<comment type="caution">
    <text evidence="2">The sequence shown here is derived from an EMBL/GenBank/DDBJ whole genome shotgun (WGS) entry which is preliminary data.</text>
</comment>
<name>A0ABS2WJS4_9BACL</name>
<protein>
    <submittedName>
        <fullName evidence="2">Uncharacterized protein</fullName>
    </submittedName>
</protein>
<proteinExistence type="predicted"/>
<evidence type="ECO:0000313" key="2">
    <source>
        <dbReference type="EMBL" id="MBN2909784.1"/>
    </source>
</evidence>
<keyword evidence="1" id="KW-0472">Membrane</keyword>